<dbReference type="Proteomes" id="UP000477156">
    <property type="component" value="Unassembled WGS sequence"/>
</dbReference>
<evidence type="ECO:0000259" key="1">
    <source>
        <dbReference type="Pfam" id="PF13601"/>
    </source>
</evidence>
<evidence type="ECO:0000313" key="3">
    <source>
        <dbReference type="Proteomes" id="UP000477156"/>
    </source>
</evidence>
<proteinExistence type="predicted"/>
<dbReference type="Pfam" id="PF13601">
    <property type="entry name" value="HTH_34"/>
    <property type="match status" value="1"/>
</dbReference>
<reference evidence="2 3" key="1">
    <citation type="journal article" date="2019" name="Nat. Med.">
        <title>A library of human gut bacterial isolates paired with longitudinal multiomics data enables mechanistic microbiome research.</title>
        <authorList>
            <person name="Poyet M."/>
            <person name="Groussin M."/>
            <person name="Gibbons S.M."/>
            <person name="Avila-Pacheco J."/>
            <person name="Jiang X."/>
            <person name="Kearney S.M."/>
            <person name="Perrotta A.R."/>
            <person name="Berdy B."/>
            <person name="Zhao S."/>
            <person name="Lieberman T.D."/>
            <person name="Swanson P.K."/>
            <person name="Smith M."/>
            <person name="Roesemann S."/>
            <person name="Alexander J.E."/>
            <person name="Rich S.A."/>
            <person name="Livny J."/>
            <person name="Vlamakis H."/>
            <person name="Clish C."/>
            <person name="Bullock K."/>
            <person name="Deik A."/>
            <person name="Scott J."/>
            <person name="Pierce K.A."/>
            <person name="Xavier R.J."/>
            <person name="Alm E.J."/>
        </authorList>
    </citation>
    <scope>NUCLEOTIDE SEQUENCE [LARGE SCALE GENOMIC DNA]</scope>
    <source>
        <strain evidence="2 3">BIOML-A12</strain>
    </source>
</reference>
<dbReference type="InterPro" id="IPR036390">
    <property type="entry name" value="WH_DNA-bd_sf"/>
</dbReference>
<sequence length="97" mass="11097">MEISTIPKVFENRIRLAIITALISGEKTFKELKVLINATDGNLGAQLLNLESNEYISVHKEFVNRKPQTSYKITKKGENEFRDYVDLLEKILKGTNI</sequence>
<organism evidence="2 3">
    <name type="scientific">Blautia wexlerae</name>
    <dbReference type="NCBI Taxonomy" id="418240"/>
    <lineage>
        <taxon>Bacteria</taxon>
        <taxon>Bacillati</taxon>
        <taxon>Bacillota</taxon>
        <taxon>Clostridia</taxon>
        <taxon>Lachnospirales</taxon>
        <taxon>Lachnospiraceae</taxon>
        <taxon>Blautia</taxon>
    </lineage>
</organism>
<dbReference type="Gene3D" id="1.10.10.10">
    <property type="entry name" value="Winged helix-like DNA-binding domain superfamily/Winged helix DNA-binding domain"/>
    <property type="match status" value="1"/>
</dbReference>
<dbReference type="InterPro" id="IPR027395">
    <property type="entry name" value="WH_DNA-bd_dom"/>
</dbReference>
<comment type="caution">
    <text evidence="2">The sequence shown here is derived from an EMBL/GenBank/DDBJ whole genome shotgun (WGS) entry which is preliminary data.</text>
</comment>
<evidence type="ECO:0000313" key="2">
    <source>
        <dbReference type="EMBL" id="MZS87521.1"/>
    </source>
</evidence>
<protein>
    <submittedName>
        <fullName evidence="2">Transcriptional regulator</fullName>
    </submittedName>
</protein>
<dbReference type="PANTHER" id="PTHR37318:SF1">
    <property type="entry name" value="BSL7504 PROTEIN"/>
    <property type="match status" value="1"/>
</dbReference>
<gene>
    <name evidence="2" type="ORF">GT712_00045</name>
</gene>
<dbReference type="SUPFAM" id="SSF46785">
    <property type="entry name" value="Winged helix' DNA-binding domain"/>
    <property type="match status" value="1"/>
</dbReference>
<dbReference type="InterPro" id="IPR036388">
    <property type="entry name" value="WH-like_DNA-bd_sf"/>
</dbReference>
<dbReference type="PANTHER" id="PTHR37318">
    <property type="entry name" value="BSL7504 PROTEIN"/>
    <property type="match status" value="1"/>
</dbReference>
<feature type="domain" description="Winged helix DNA-binding" evidence="1">
    <location>
        <begin position="14"/>
        <end position="92"/>
    </location>
</feature>
<accession>A0A6L8XNG1</accession>
<name>A0A6L8XNG1_9FIRM</name>
<dbReference type="AlphaFoldDB" id="A0A6L8XNG1"/>
<dbReference type="RefSeq" id="WP_161276653.1">
    <property type="nucleotide sequence ID" value="NZ_WWUZ01000001.1"/>
</dbReference>
<dbReference type="EMBL" id="WWVF01000001">
    <property type="protein sequence ID" value="MZS87521.1"/>
    <property type="molecule type" value="Genomic_DNA"/>
</dbReference>